<dbReference type="KEGG" id="naci:NUH88_05625"/>
<dbReference type="EMBL" id="CP102480">
    <property type="protein sequence ID" value="UUX51169.1"/>
    <property type="molecule type" value="Genomic_DNA"/>
</dbReference>
<evidence type="ECO:0000313" key="4">
    <source>
        <dbReference type="Proteomes" id="UP001060336"/>
    </source>
</evidence>
<dbReference type="AlphaFoldDB" id="A0A9J7AXL0"/>
<dbReference type="InterPro" id="IPR021242">
    <property type="entry name" value="DUF2799"/>
</dbReference>
<dbReference type="Proteomes" id="UP001060336">
    <property type="component" value="Chromosome"/>
</dbReference>
<evidence type="ECO:0000313" key="3">
    <source>
        <dbReference type="EMBL" id="UUX51169.1"/>
    </source>
</evidence>
<keyword evidence="1" id="KW-0175">Coiled coil</keyword>
<dbReference type="Pfam" id="PF10973">
    <property type="entry name" value="DUF2799"/>
    <property type="match status" value="1"/>
</dbReference>
<proteinExistence type="predicted"/>
<feature type="chain" id="PRO_5039904322" evidence="2">
    <location>
        <begin position="24"/>
        <end position="207"/>
    </location>
</feature>
<evidence type="ECO:0000256" key="2">
    <source>
        <dbReference type="SAM" id="SignalP"/>
    </source>
</evidence>
<evidence type="ECO:0000256" key="1">
    <source>
        <dbReference type="SAM" id="Coils"/>
    </source>
</evidence>
<gene>
    <name evidence="3" type="ORF">NUH88_05625</name>
</gene>
<feature type="signal peptide" evidence="2">
    <location>
        <begin position="1"/>
        <end position="23"/>
    </location>
</feature>
<dbReference type="PROSITE" id="PS51257">
    <property type="entry name" value="PROKAR_LIPOPROTEIN"/>
    <property type="match status" value="1"/>
</dbReference>
<reference evidence="3" key="1">
    <citation type="submission" date="2022-08" db="EMBL/GenBank/DDBJ databases">
        <title>Nisaea acidiphila sp. nov., isolated from a marine algal debris and emended description of the genus Nisaea Urios et al. 2008.</title>
        <authorList>
            <person name="Kwon K."/>
        </authorList>
    </citation>
    <scope>NUCLEOTIDE SEQUENCE</scope>
    <source>
        <strain evidence="3">MEBiC11861</strain>
    </source>
</reference>
<keyword evidence="2" id="KW-0732">Signal</keyword>
<feature type="coiled-coil region" evidence="1">
    <location>
        <begin position="166"/>
        <end position="200"/>
    </location>
</feature>
<dbReference type="RefSeq" id="WP_257770499.1">
    <property type="nucleotide sequence ID" value="NZ_CP102480.1"/>
</dbReference>
<keyword evidence="4" id="KW-1185">Reference proteome</keyword>
<accession>A0A9J7AXL0</accession>
<protein>
    <submittedName>
        <fullName evidence="3">DUF2799 domain-containing protein</fullName>
    </submittedName>
</protein>
<name>A0A9J7AXL0_9PROT</name>
<sequence length="207" mass="22862">MHSVKFVAVILSTLILASCSTLSKEECHLGDWNGIGFADGSSGRGGNRIEAHRKACAEHGISPNLDAYLAGRERGLGHYCAPSNGYQEGLRDDAYEGVCRGRDEEAFLAAYNAGLAVHDVRSKIFSLEYRVGKKREEVGKVEDALDVARSRKITSAEDGEAVRNELLTLGAQLERLNGEKRVMEKELELLENELTRLLERHRNGLYS</sequence>
<organism evidence="3 4">
    <name type="scientific">Nisaea acidiphila</name>
    <dbReference type="NCBI Taxonomy" id="1862145"/>
    <lineage>
        <taxon>Bacteria</taxon>
        <taxon>Pseudomonadati</taxon>
        <taxon>Pseudomonadota</taxon>
        <taxon>Alphaproteobacteria</taxon>
        <taxon>Rhodospirillales</taxon>
        <taxon>Thalassobaculaceae</taxon>
        <taxon>Nisaea</taxon>
    </lineage>
</organism>